<dbReference type="CDD" id="cd01144">
    <property type="entry name" value="BtuF"/>
    <property type="match status" value="1"/>
</dbReference>
<name>A0A1B9AC10_9BACI</name>
<dbReference type="Proteomes" id="UP000092578">
    <property type="component" value="Unassembled WGS sequence"/>
</dbReference>
<dbReference type="InterPro" id="IPR050902">
    <property type="entry name" value="ABC_Transporter_SBP"/>
</dbReference>
<dbReference type="EMBL" id="MAYT01000031">
    <property type="protein sequence ID" value="OCA81383.1"/>
    <property type="molecule type" value="Genomic_DNA"/>
</dbReference>
<dbReference type="Gene3D" id="3.40.50.1980">
    <property type="entry name" value="Nitrogenase molybdenum iron protein domain"/>
    <property type="match status" value="2"/>
</dbReference>
<keyword evidence="2" id="KW-0732">Signal</keyword>
<comment type="caution">
    <text evidence="4">The sequence shown here is derived from an EMBL/GenBank/DDBJ whole genome shotgun (WGS) entry which is preliminary data.</text>
</comment>
<sequence length="287" mass="32282">MRLISICPSNTEVIEFLGLTSQLIGVDDYSDWPADVRHLPRLGPDLDIDMGKVEALQPDLVIASLSVPGMEKNVEKLQARGIPHIVTNPQSLADIGESIEEIGKACGVSEQGKLGAERYRTQLAQFHSLASSIEKRPSLYWEWWPKPVFTPGKVNWLTEMSELAGAYNVFADQDTANFQTDWEDVKKRNPDFILLSWVGVQTEKINPAIVLKRPGWGELTAVKEQRIAVMEEKFFCRPSPRLIIGLEKLAKMVHPEAFQSLKLDSLFLEKGSLVNNKEPSLNEKLQF</sequence>
<evidence type="ECO:0000313" key="5">
    <source>
        <dbReference type="Proteomes" id="UP000092578"/>
    </source>
</evidence>
<gene>
    <name evidence="4" type="ORF">A8F95_16655</name>
</gene>
<proteinExistence type="inferred from homology"/>
<dbReference type="RefSeq" id="WP_065412204.1">
    <property type="nucleotide sequence ID" value="NZ_MAYT01000031.1"/>
</dbReference>
<comment type="similarity">
    <text evidence="1">Belongs to the bacterial solute-binding protein 8 family.</text>
</comment>
<evidence type="ECO:0000259" key="3">
    <source>
        <dbReference type="PROSITE" id="PS50983"/>
    </source>
</evidence>
<dbReference type="AlphaFoldDB" id="A0A1B9AC10"/>
<organism evidence="4 5">
    <name type="scientific">Pseudobacillus wudalianchiensis</name>
    <dbReference type="NCBI Taxonomy" id="1743143"/>
    <lineage>
        <taxon>Bacteria</taxon>
        <taxon>Bacillati</taxon>
        <taxon>Bacillota</taxon>
        <taxon>Bacilli</taxon>
        <taxon>Bacillales</taxon>
        <taxon>Bacillaceae</taxon>
        <taxon>Pseudobacillus</taxon>
    </lineage>
</organism>
<evidence type="ECO:0000313" key="4">
    <source>
        <dbReference type="EMBL" id="OCA81383.1"/>
    </source>
</evidence>
<accession>A0A1B9AC10</accession>
<dbReference type="NCBIfam" id="NF038402">
    <property type="entry name" value="TroA_like"/>
    <property type="match status" value="1"/>
</dbReference>
<protein>
    <submittedName>
        <fullName evidence="4">Cobalamin-binding protein</fullName>
    </submittedName>
</protein>
<reference evidence="5" key="1">
    <citation type="submission" date="2016-05" db="EMBL/GenBank/DDBJ databases">
        <authorList>
            <person name="Liu B."/>
            <person name="Wang J."/>
            <person name="Zhu Y."/>
            <person name="Liu G."/>
            <person name="Chen Q."/>
            <person name="Chen Z."/>
            <person name="Lan J."/>
            <person name="Che J."/>
            <person name="Ge C."/>
            <person name="Shi H."/>
            <person name="Pan Z."/>
            <person name="Liu X."/>
        </authorList>
    </citation>
    <scope>NUCLEOTIDE SEQUENCE [LARGE SCALE GENOMIC DNA]</scope>
    <source>
        <strain evidence="5">FJAT-27215</strain>
    </source>
</reference>
<dbReference type="PROSITE" id="PS50983">
    <property type="entry name" value="FE_B12_PBP"/>
    <property type="match status" value="1"/>
</dbReference>
<dbReference type="Pfam" id="PF01497">
    <property type="entry name" value="Peripla_BP_2"/>
    <property type="match status" value="1"/>
</dbReference>
<dbReference type="PANTHER" id="PTHR30535:SF34">
    <property type="entry name" value="MOLYBDATE-BINDING PROTEIN MOLA"/>
    <property type="match status" value="1"/>
</dbReference>
<dbReference type="InterPro" id="IPR054828">
    <property type="entry name" value="Vit_B12_bind_prot"/>
</dbReference>
<dbReference type="PANTHER" id="PTHR30535">
    <property type="entry name" value="VITAMIN B12-BINDING PROTEIN"/>
    <property type="match status" value="1"/>
</dbReference>
<dbReference type="SUPFAM" id="SSF53807">
    <property type="entry name" value="Helical backbone' metal receptor"/>
    <property type="match status" value="1"/>
</dbReference>
<keyword evidence="5" id="KW-1185">Reference proteome</keyword>
<dbReference type="InterPro" id="IPR002491">
    <property type="entry name" value="ABC_transptr_periplasmic_BD"/>
</dbReference>
<evidence type="ECO:0000256" key="2">
    <source>
        <dbReference type="ARBA" id="ARBA00022729"/>
    </source>
</evidence>
<feature type="domain" description="Fe/B12 periplasmic-binding" evidence="3">
    <location>
        <begin position="2"/>
        <end position="257"/>
    </location>
</feature>
<evidence type="ECO:0000256" key="1">
    <source>
        <dbReference type="ARBA" id="ARBA00008814"/>
    </source>
</evidence>